<proteinExistence type="inferred from homology"/>
<dbReference type="PANTHER" id="PTHR30511:SF0">
    <property type="entry name" value="ALANINE RACEMASE, CATABOLIC-RELATED"/>
    <property type="match status" value="1"/>
</dbReference>
<reference evidence="7" key="1">
    <citation type="journal article" date="2019" name="Int. J. Syst. Evol. Microbiol.">
        <title>The Global Catalogue of Microorganisms (GCM) 10K type strain sequencing project: providing services to taxonomists for standard genome sequencing and annotation.</title>
        <authorList>
            <consortium name="The Broad Institute Genomics Platform"/>
            <consortium name="The Broad Institute Genome Sequencing Center for Infectious Disease"/>
            <person name="Wu L."/>
            <person name="Ma J."/>
        </authorList>
    </citation>
    <scope>NUCLEOTIDE SEQUENCE [LARGE SCALE GENOMIC DNA]</scope>
    <source>
        <strain evidence="7">CCUG 54822</strain>
    </source>
</reference>
<feature type="binding site" evidence="4">
    <location>
        <position position="315"/>
    </location>
    <ligand>
        <name>substrate</name>
    </ligand>
</feature>
<dbReference type="CDD" id="cd00430">
    <property type="entry name" value="PLPDE_III_AR"/>
    <property type="match status" value="1"/>
</dbReference>
<dbReference type="SUPFAM" id="SSF51419">
    <property type="entry name" value="PLP-binding barrel"/>
    <property type="match status" value="1"/>
</dbReference>
<feature type="domain" description="Alanine racemase C-terminal" evidence="5">
    <location>
        <begin position="247"/>
        <end position="372"/>
    </location>
</feature>
<feature type="binding site" evidence="4">
    <location>
        <position position="136"/>
    </location>
    <ligand>
        <name>substrate</name>
    </ligand>
</feature>
<evidence type="ECO:0000259" key="5">
    <source>
        <dbReference type="SMART" id="SM01005"/>
    </source>
</evidence>
<protein>
    <recommendedName>
        <fullName evidence="4">Alanine racemase</fullName>
        <ecNumber evidence="4">5.1.1.1</ecNumber>
    </recommendedName>
</protein>
<keyword evidence="7" id="KW-1185">Reference proteome</keyword>
<organism evidence="6 7">
    <name type="scientific">Lentibacillus salinarum</name>
    <dbReference type="NCBI Taxonomy" id="446820"/>
    <lineage>
        <taxon>Bacteria</taxon>
        <taxon>Bacillati</taxon>
        <taxon>Bacillota</taxon>
        <taxon>Bacilli</taxon>
        <taxon>Bacillales</taxon>
        <taxon>Bacillaceae</taxon>
        <taxon>Lentibacillus</taxon>
    </lineage>
</organism>
<dbReference type="EC" id="5.1.1.1" evidence="4"/>
<dbReference type="SMART" id="SM01005">
    <property type="entry name" value="Ala_racemase_C"/>
    <property type="match status" value="1"/>
</dbReference>
<dbReference type="InterPro" id="IPR001608">
    <property type="entry name" value="Ala_racemase_N"/>
</dbReference>
<dbReference type="InterPro" id="IPR009006">
    <property type="entry name" value="Ala_racemase/Decarboxylase_C"/>
</dbReference>
<dbReference type="NCBIfam" id="TIGR00492">
    <property type="entry name" value="alr"/>
    <property type="match status" value="1"/>
</dbReference>
<comment type="pathway">
    <text evidence="4">Amino-acid biosynthesis; D-alanine biosynthesis; D-alanine from L-alanine: step 1/1.</text>
</comment>
<gene>
    <name evidence="6" type="primary">alr</name>
    <name evidence="6" type="ORF">ACFQ4A_10115</name>
</gene>
<dbReference type="PROSITE" id="PS00395">
    <property type="entry name" value="ALANINE_RACEMASE"/>
    <property type="match status" value="1"/>
</dbReference>
<comment type="catalytic activity">
    <reaction evidence="4">
        <text>L-alanine = D-alanine</text>
        <dbReference type="Rhea" id="RHEA:20249"/>
        <dbReference type="ChEBI" id="CHEBI:57416"/>
        <dbReference type="ChEBI" id="CHEBI:57972"/>
        <dbReference type="EC" id="5.1.1.1"/>
    </reaction>
</comment>
<dbReference type="PANTHER" id="PTHR30511">
    <property type="entry name" value="ALANINE RACEMASE"/>
    <property type="match status" value="1"/>
</dbReference>
<feature type="modified residue" description="N6-(pyridoxal phosphate)lysine" evidence="4">
    <location>
        <position position="40"/>
    </location>
</feature>
<comment type="caution">
    <text evidence="6">The sequence shown here is derived from an EMBL/GenBank/DDBJ whole genome shotgun (WGS) entry which is preliminary data.</text>
</comment>
<name>A0ABW3ZUS1_9BACI</name>
<comment type="cofactor">
    <cofactor evidence="1 4">
        <name>pyridoxal 5'-phosphate</name>
        <dbReference type="ChEBI" id="CHEBI:597326"/>
    </cofactor>
</comment>
<comment type="function">
    <text evidence="4">Catalyzes the interconversion of L-alanine and D-alanine. May also act on other amino acids.</text>
</comment>
<evidence type="ECO:0000256" key="2">
    <source>
        <dbReference type="ARBA" id="ARBA00022898"/>
    </source>
</evidence>
<dbReference type="InterPro" id="IPR029066">
    <property type="entry name" value="PLP-binding_barrel"/>
</dbReference>
<dbReference type="PRINTS" id="PR00992">
    <property type="entry name" value="ALARACEMASE"/>
</dbReference>
<dbReference type="RefSeq" id="WP_382400122.1">
    <property type="nucleotide sequence ID" value="NZ_JBHTNH010000021.1"/>
</dbReference>
<evidence type="ECO:0000256" key="1">
    <source>
        <dbReference type="ARBA" id="ARBA00001933"/>
    </source>
</evidence>
<dbReference type="InterPro" id="IPR000821">
    <property type="entry name" value="Ala_racemase"/>
</dbReference>
<dbReference type="Gene3D" id="2.40.37.10">
    <property type="entry name" value="Lyase, Ornithine Decarboxylase, Chain A, domain 1"/>
    <property type="match status" value="1"/>
</dbReference>
<feature type="active site" description="Proton acceptor; specific for D-alanine" evidence="4">
    <location>
        <position position="40"/>
    </location>
</feature>
<dbReference type="InterPro" id="IPR011079">
    <property type="entry name" value="Ala_racemase_C"/>
</dbReference>
<sequence length="376" mass="41617">MNNTIYRPTWAEVDLAAIAHNISQMAGKLPGHCNVIAVVKANAYGHGAVEVAETALQSGADMLAVALLEEALTLRGAGIVAPILVFGSVAPQDVPVAARHDLTLTCFQTEWIRDVNQLSLPSPVKVHMKWDTGMGRVGLRTKEELNDITEALRASKSINLTGIYTHFATADEADLEYFELQQDRFKQLWQTFKSIWDKPVSIHIGNSAAAIRFPERMYDYMRFGISMYGLYPSDVLKAEQAIDLQPAFSLHSRLIHVKRIEPGESISYGATYTAADDDYIGTIPIGYADGLIRKLQGMDVLVNGKRMPIVGRITMDQTMIKLDQHYATGTKVTLIGQQGSESIEADEIAAKLDTINYEIPCMISERVPRQYKRGDT</sequence>
<dbReference type="Proteomes" id="UP001597178">
    <property type="component" value="Unassembled WGS sequence"/>
</dbReference>
<dbReference type="GO" id="GO:0008784">
    <property type="term" value="F:alanine racemase activity"/>
    <property type="evidence" value="ECO:0007669"/>
    <property type="project" value="UniProtKB-EC"/>
</dbReference>
<dbReference type="Gene3D" id="3.20.20.10">
    <property type="entry name" value="Alanine racemase"/>
    <property type="match status" value="1"/>
</dbReference>
<comment type="similarity">
    <text evidence="4">Belongs to the alanine racemase family.</text>
</comment>
<dbReference type="EMBL" id="JBHTNH010000021">
    <property type="protein sequence ID" value="MFD1362009.1"/>
    <property type="molecule type" value="Genomic_DNA"/>
</dbReference>
<dbReference type="SUPFAM" id="SSF50621">
    <property type="entry name" value="Alanine racemase C-terminal domain-like"/>
    <property type="match status" value="1"/>
</dbReference>
<dbReference type="HAMAP" id="MF_01201">
    <property type="entry name" value="Ala_racemase"/>
    <property type="match status" value="1"/>
</dbReference>
<evidence type="ECO:0000313" key="6">
    <source>
        <dbReference type="EMBL" id="MFD1362009.1"/>
    </source>
</evidence>
<evidence type="ECO:0000256" key="3">
    <source>
        <dbReference type="ARBA" id="ARBA00023235"/>
    </source>
</evidence>
<feature type="active site" description="Proton acceptor; specific for L-alanine" evidence="4">
    <location>
        <position position="268"/>
    </location>
</feature>
<keyword evidence="3 4" id="KW-0413">Isomerase</keyword>
<dbReference type="InterPro" id="IPR020622">
    <property type="entry name" value="Ala_racemase_pyridoxalP-BS"/>
</dbReference>
<evidence type="ECO:0000313" key="7">
    <source>
        <dbReference type="Proteomes" id="UP001597178"/>
    </source>
</evidence>
<evidence type="ECO:0000256" key="4">
    <source>
        <dbReference type="HAMAP-Rule" id="MF_01201"/>
    </source>
</evidence>
<keyword evidence="2 4" id="KW-0663">Pyridoxal phosphate</keyword>
<dbReference type="Pfam" id="PF00842">
    <property type="entry name" value="Ala_racemase_C"/>
    <property type="match status" value="1"/>
</dbReference>
<accession>A0ABW3ZUS1</accession>
<dbReference type="Pfam" id="PF01168">
    <property type="entry name" value="Ala_racemase_N"/>
    <property type="match status" value="1"/>
</dbReference>